<accession>A0A8B7YV14</accession>
<feature type="domain" description="TMEM248/TMEM219" evidence="6">
    <location>
        <begin position="9"/>
        <end position="248"/>
    </location>
</feature>
<dbReference type="InterPro" id="IPR039587">
    <property type="entry name" value="TMEM248/TMEM219_dom"/>
</dbReference>
<feature type="transmembrane region" description="Helical" evidence="5">
    <location>
        <begin position="20"/>
        <end position="40"/>
    </location>
</feature>
<dbReference type="OMA" id="TLFCYAI"/>
<evidence type="ECO:0000256" key="2">
    <source>
        <dbReference type="ARBA" id="ARBA00022692"/>
    </source>
</evidence>
<organism evidence="7 8">
    <name type="scientific">Acanthaster planci</name>
    <name type="common">Crown-of-thorns starfish</name>
    <dbReference type="NCBI Taxonomy" id="133434"/>
    <lineage>
        <taxon>Eukaryota</taxon>
        <taxon>Metazoa</taxon>
        <taxon>Echinodermata</taxon>
        <taxon>Eleutherozoa</taxon>
        <taxon>Asterozoa</taxon>
        <taxon>Asteroidea</taxon>
        <taxon>Valvatacea</taxon>
        <taxon>Valvatida</taxon>
        <taxon>Acanthasteridae</taxon>
        <taxon>Acanthaster</taxon>
    </lineage>
</organism>
<evidence type="ECO:0000313" key="7">
    <source>
        <dbReference type="Proteomes" id="UP000694845"/>
    </source>
</evidence>
<dbReference type="OrthoDB" id="6329605at2759"/>
<evidence type="ECO:0000256" key="1">
    <source>
        <dbReference type="ARBA" id="ARBA00004370"/>
    </source>
</evidence>
<evidence type="ECO:0000256" key="5">
    <source>
        <dbReference type="SAM" id="Phobius"/>
    </source>
</evidence>
<dbReference type="PANTHER" id="PTHR16002">
    <property type="entry name" value="TRANSMEMBRANE PROTEIN 248-LIKE"/>
    <property type="match status" value="1"/>
</dbReference>
<evidence type="ECO:0000256" key="4">
    <source>
        <dbReference type="ARBA" id="ARBA00023136"/>
    </source>
</evidence>
<keyword evidence="7" id="KW-1185">Reference proteome</keyword>
<evidence type="ECO:0000313" key="8">
    <source>
        <dbReference type="RefSeq" id="XP_022096325.1"/>
    </source>
</evidence>
<name>A0A8B7YV14_ACAPL</name>
<keyword evidence="2 5" id="KW-0812">Transmembrane</keyword>
<dbReference type="AlphaFoldDB" id="A0A8B7YV14"/>
<gene>
    <name evidence="8" type="primary">LOC110982303</name>
</gene>
<dbReference type="GO" id="GO:0016020">
    <property type="term" value="C:membrane"/>
    <property type="evidence" value="ECO:0007669"/>
    <property type="project" value="UniProtKB-SubCell"/>
</dbReference>
<proteinExistence type="predicted"/>
<protein>
    <submittedName>
        <fullName evidence="8">Transmembrane protein 248-like</fullName>
    </submittedName>
</protein>
<sequence>MAYKPIENLKGHVRSRPPVVIFIACMFLLALSLIILGYYFQHDVPNYDISEDWNSFLEELSSVDFCLALNTSTVTSAVSTVKTNTLDNTSISLTTDPFPVGDYEEDWAMKRNVSVSVMLMIDPSVHMAKTVANITMMSSLVPASMLGVKGSEEMISVQFELPQPLKPEQCKDPATCQIAVQTCLVLIGSPSVFPSTKQPVSCNTTDSHHENSTAWMNVRPTGRAPKSWCKHGAVAHAKHKFDPRLTVMLSSAEQSIINLHLMYTSYFMFVMVIMWVCYALVKGPPTKMRNVHNTGIEKKSQPNV</sequence>
<dbReference type="Proteomes" id="UP000694845">
    <property type="component" value="Unplaced"/>
</dbReference>
<dbReference type="CTD" id="55069"/>
<comment type="subcellular location">
    <subcellularLocation>
        <location evidence="1">Membrane</location>
    </subcellularLocation>
</comment>
<dbReference type="KEGG" id="aplc:110982303"/>
<dbReference type="RefSeq" id="XP_022096325.1">
    <property type="nucleotide sequence ID" value="XM_022240633.1"/>
</dbReference>
<feature type="transmembrane region" description="Helical" evidence="5">
    <location>
        <begin position="261"/>
        <end position="281"/>
    </location>
</feature>
<dbReference type="InterPro" id="IPR039493">
    <property type="entry name" value="TMEM248/TMEM219"/>
</dbReference>
<reference evidence="8" key="1">
    <citation type="submission" date="2025-08" db="UniProtKB">
        <authorList>
            <consortium name="RefSeq"/>
        </authorList>
    </citation>
    <scope>IDENTIFICATION</scope>
</reference>
<evidence type="ECO:0000256" key="3">
    <source>
        <dbReference type="ARBA" id="ARBA00022989"/>
    </source>
</evidence>
<evidence type="ECO:0000259" key="6">
    <source>
        <dbReference type="Pfam" id="PF14940"/>
    </source>
</evidence>
<keyword evidence="3 5" id="KW-1133">Transmembrane helix</keyword>
<keyword evidence="4 5" id="KW-0472">Membrane</keyword>
<dbReference type="GeneID" id="110982303"/>
<dbReference type="PANTHER" id="PTHR16002:SF4">
    <property type="entry name" value="TMEM248_TMEM219 DOMAIN-CONTAINING PROTEIN"/>
    <property type="match status" value="1"/>
</dbReference>
<dbReference type="Pfam" id="PF14940">
    <property type="entry name" value="TMEM219"/>
    <property type="match status" value="1"/>
</dbReference>